<dbReference type="InterPro" id="IPR005531">
    <property type="entry name" value="Asp23"/>
</dbReference>
<protein>
    <recommendedName>
        <fullName evidence="5">Asp23/Gls24 family envelope stress response protein</fullName>
    </recommendedName>
</protein>
<evidence type="ECO:0000256" key="2">
    <source>
        <dbReference type="SAM" id="MobiDB-lite"/>
    </source>
</evidence>
<dbReference type="PANTHER" id="PTHR34297">
    <property type="entry name" value="HYPOTHETICAL CYTOSOLIC PROTEIN-RELATED"/>
    <property type="match status" value="1"/>
</dbReference>
<comment type="similarity">
    <text evidence="1">Belongs to the asp23 family.</text>
</comment>
<keyword evidence="4" id="KW-1185">Reference proteome</keyword>
<dbReference type="STRING" id="1193682.BJP25_17495"/>
<feature type="region of interest" description="Disordered" evidence="2">
    <location>
        <begin position="1"/>
        <end position="20"/>
    </location>
</feature>
<dbReference type="Proteomes" id="UP000186040">
    <property type="component" value="Unassembled WGS sequence"/>
</dbReference>
<reference evidence="3 4" key="1">
    <citation type="submission" date="2016-10" db="EMBL/GenBank/DDBJ databases">
        <title>The Draft Genome Sequence of Actinokineospora bangkokensis 44EHWT reveals the biosynthetic pathway of antifungal compounds Thailandins with unusual extender unit butylmalonyl-CoA.</title>
        <authorList>
            <person name="Greule A."/>
            <person name="Intra B."/>
            <person name="Flemming S."/>
            <person name="Rommel M.G."/>
            <person name="Panbangred W."/>
            <person name="Bechthold A."/>
        </authorList>
    </citation>
    <scope>NUCLEOTIDE SEQUENCE [LARGE SCALE GENOMIC DNA]</scope>
    <source>
        <strain evidence="3 4">44EHW</strain>
    </source>
</reference>
<evidence type="ECO:0000313" key="4">
    <source>
        <dbReference type="Proteomes" id="UP000186040"/>
    </source>
</evidence>
<dbReference type="PANTHER" id="PTHR34297:SF3">
    <property type="entry name" value="ALKALINE SHOCK PROTEIN 23"/>
    <property type="match status" value="1"/>
</dbReference>
<gene>
    <name evidence="3" type="ORF">BJP25_17495</name>
</gene>
<dbReference type="OrthoDB" id="4569527at2"/>
<dbReference type="EMBL" id="MKQR01000011">
    <property type="protein sequence ID" value="OLR93276.1"/>
    <property type="molecule type" value="Genomic_DNA"/>
</dbReference>
<evidence type="ECO:0000313" key="3">
    <source>
        <dbReference type="EMBL" id="OLR93276.1"/>
    </source>
</evidence>
<sequence>MGTAPAAARQAPEDRGRTTISDRVAERVAAAALTEVDGVGGVAKRVLGVALSGDTADRAARVDATVSGDRTTLEVHLSVDYPTPVATTTRKAREHLVERVGELTGLAVDRVDITVTALRPDASERKRRVR</sequence>
<evidence type="ECO:0000256" key="1">
    <source>
        <dbReference type="ARBA" id="ARBA00005721"/>
    </source>
</evidence>
<evidence type="ECO:0008006" key="5">
    <source>
        <dbReference type="Google" id="ProtNLM"/>
    </source>
</evidence>
<comment type="caution">
    <text evidence="3">The sequence shown here is derived from an EMBL/GenBank/DDBJ whole genome shotgun (WGS) entry which is preliminary data.</text>
</comment>
<accession>A0A1Q9LMK7</accession>
<proteinExistence type="inferred from homology"/>
<organism evidence="3 4">
    <name type="scientific">Actinokineospora bangkokensis</name>
    <dbReference type="NCBI Taxonomy" id="1193682"/>
    <lineage>
        <taxon>Bacteria</taxon>
        <taxon>Bacillati</taxon>
        <taxon>Actinomycetota</taxon>
        <taxon>Actinomycetes</taxon>
        <taxon>Pseudonocardiales</taxon>
        <taxon>Pseudonocardiaceae</taxon>
        <taxon>Actinokineospora</taxon>
    </lineage>
</organism>
<dbReference type="AlphaFoldDB" id="A0A1Q9LMK7"/>
<name>A0A1Q9LMK7_9PSEU</name>
<dbReference type="RefSeq" id="WP_075974979.1">
    <property type="nucleotide sequence ID" value="NZ_MKQR01000011.1"/>
</dbReference>
<dbReference type="Pfam" id="PF03780">
    <property type="entry name" value="Asp23"/>
    <property type="match status" value="1"/>
</dbReference>